<dbReference type="Pfam" id="PF24869">
    <property type="entry name" value="DUF7734"/>
    <property type="match status" value="1"/>
</dbReference>
<dbReference type="AlphaFoldDB" id="A0AA86RX07"/>
<feature type="domain" description="DUF7734" evidence="2">
    <location>
        <begin position="124"/>
        <end position="211"/>
    </location>
</feature>
<proteinExistence type="predicted"/>
<evidence type="ECO:0000313" key="3">
    <source>
        <dbReference type="EMBL" id="CAJ1932674.1"/>
    </source>
</evidence>
<sequence length="214" mass="24272">MLGSEHSRRIETLTEKESERRSFGKRWIEEKKERPSSPREYTTLQMKSVAISSWTMVASPMLSTPLPSSLGNTSSHNSSLCCASKDLVLSKRGTRLLCSARRQIRYQEGDEDRDEEYGYNEEITKLESYTQSAKGEALLVHVLVDEEEVELLIFKGFSSCLSYSTSPDPTRSIIPARAVIVSIDRIKGPFDPANIEYLQKGVPWEEFKTKLLSK</sequence>
<gene>
    <name evidence="3" type="ORF">AYBTSS11_LOCUS5936</name>
</gene>
<dbReference type="GO" id="GO:0009507">
    <property type="term" value="C:chloroplast"/>
    <property type="evidence" value="ECO:0007669"/>
    <property type="project" value="TreeGrafter"/>
</dbReference>
<dbReference type="PANTHER" id="PTHR36729">
    <property type="entry name" value="EXPRESSED PROTEIN"/>
    <property type="match status" value="1"/>
</dbReference>
<evidence type="ECO:0000313" key="4">
    <source>
        <dbReference type="Proteomes" id="UP001189624"/>
    </source>
</evidence>
<keyword evidence="4" id="KW-1185">Reference proteome</keyword>
<evidence type="ECO:0000259" key="2">
    <source>
        <dbReference type="Pfam" id="PF24869"/>
    </source>
</evidence>
<dbReference type="InterPro" id="IPR056636">
    <property type="entry name" value="DUF7734"/>
</dbReference>
<dbReference type="PANTHER" id="PTHR36729:SF2">
    <property type="entry name" value="EXPRESSED PROTEIN"/>
    <property type="match status" value="1"/>
</dbReference>
<organism evidence="3 4">
    <name type="scientific">Sphenostylis stenocarpa</name>
    <dbReference type="NCBI Taxonomy" id="92480"/>
    <lineage>
        <taxon>Eukaryota</taxon>
        <taxon>Viridiplantae</taxon>
        <taxon>Streptophyta</taxon>
        <taxon>Embryophyta</taxon>
        <taxon>Tracheophyta</taxon>
        <taxon>Spermatophyta</taxon>
        <taxon>Magnoliopsida</taxon>
        <taxon>eudicotyledons</taxon>
        <taxon>Gunneridae</taxon>
        <taxon>Pentapetalae</taxon>
        <taxon>rosids</taxon>
        <taxon>fabids</taxon>
        <taxon>Fabales</taxon>
        <taxon>Fabaceae</taxon>
        <taxon>Papilionoideae</taxon>
        <taxon>50 kb inversion clade</taxon>
        <taxon>NPAAA clade</taxon>
        <taxon>indigoferoid/millettioid clade</taxon>
        <taxon>Phaseoleae</taxon>
        <taxon>Sphenostylis</taxon>
    </lineage>
</organism>
<evidence type="ECO:0000256" key="1">
    <source>
        <dbReference type="SAM" id="MobiDB-lite"/>
    </source>
</evidence>
<feature type="region of interest" description="Disordered" evidence="1">
    <location>
        <begin position="1"/>
        <end position="40"/>
    </location>
</feature>
<dbReference type="EMBL" id="OY731399">
    <property type="protein sequence ID" value="CAJ1932674.1"/>
    <property type="molecule type" value="Genomic_DNA"/>
</dbReference>
<dbReference type="Gramene" id="rna-AYBTSS11_LOCUS5936">
    <property type="protein sequence ID" value="CAJ1932674.1"/>
    <property type="gene ID" value="gene-AYBTSS11_LOCUS5936"/>
</dbReference>
<name>A0AA86RX07_9FABA</name>
<feature type="compositionally biased region" description="Basic and acidic residues" evidence="1">
    <location>
        <begin position="1"/>
        <end position="37"/>
    </location>
</feature>
<accession>A0AA86RX07</accession>
<protein>
    <recommendedName>
        <fullName evidence="2">DUF7734 domain-containing protein</fullName>
    </recommendedName>
</protein>
<reference evidence="3" key="1">
    <citation type="submission" date="2023-10" db="EMBL/GenBank/DDBJ databases">
        <authorList>
            <person name="Domelevo Entfellner J.-B."/>
        </authorList>
    </citation>
    <scope>NUCLEOTIDE SEQUENCE</scope>
</reference>
<dbReference type="Proteomes" id="UP001189624">
    <property type="component" value="Chromosome 2"/>
</dbReference>